<sequence>MDDVNYDSIFGILDQAVDAERNATDNQTSENSKHNNDSILNLNLNPNEQADDPVEGEHLDSNSFVEGENYSERDNMSTNVNVEREPILEEEPINEPEQNIETESIIEGEPILENDQNHEQENFDDTDDSISIIGSETDVMFEDALLDFDPNYPPLDKWTRNHPKDQILGDPQAAPVSPSSKKRRAEDVAKFLKKTQRIEEVDQVHETPEDEIPKEVEILQSIEISKLDDINLIKPTSLPQVTSTTDSPTFQSIMDQPFTTIFSTQSTDPPNPSSPVAETMAVDEETDNEGFGGTFEALSFDKAEEDFPNHMLMTMKQFKILNSKLNSILQSQADVGSAGITIMEVDSIIKELERRIISKASGLIRDSESRILEKTDQNDSSTENRINSLRSAFLKEVKDLKTITKECHVLFVQEVKKSSSGAASVLLTGSSVELGVPVTVHQIKRCGEMARKLRFFKDQMSKADCLPPGPRAGEFSRMSLSGGEFSPMSLSGENSGTNLNLRLQILPQKLNKKSGKNSKPSSDFIAPTGGVAGTSVARLPLFPE</sequence>
<feature type="region of interest" description="Disordered" evidence="1">
    <location>
        <begin position="163"/>
        <end position="184"/>
    </location>
</feature>
<gene>
    <name evidence="2" type="ORF">LSALG_LOCUS11073</name>
</gene>
<dbReference type="EMBL" id="OX465078">
    <property type="protein sequence ID" value="CAI9270778.1"/>
    <property type="molecule type" value="Genomic_DNA"/>
</dbReference>
<feature type="region of interest" description="Disordered" evidence="1">
    <location>
        <begin position="510"/>
        <end position="529"/>
    </location>
</feature>
<protein>
    <submittedName>
        <fullName evidence="2">Uncharacterized protein</fullName>
    </submittedName>
</protein>
<feature type="compositionally biased region" description="Polar residues" evidence="1">
    <location>
        <begin position="37"/>
        <end position="48"/>
    </location>
</feature>
<reference evidence="2" key="1">
    <citation type="submission" date="2023-04" db="EMBL/GenBank/DDBJ databases">
        <authorList>
            <person name="Vijverberg K."/>
            <person name="Xiong W."/>
            <person name="Schranz E."/>
        </authorList>
    </citation>
    <scope>NUCLEOTIDE SEQUENCE</scope>
</reference>
<dbReference type="Proteomes" id="UP001177003">
    <property type="component" value="Chromosome 2"/>
</dbReference>
<feature type="region of interest" description="Disordered" evidence="1">
    <location>
        <begin position="20"/>
        <end position="80"/>
    </location>
</feature>
<proteinExistence type="predicted"/>
<organism evidence="2 3">
    <name type="scientific">Lactuca saligna</name>
    <name type="common">Willowleaf lettuce</name>
    <dbReference type="NCBI Taxonomy" id="75948"/>
    <lineage>
        <taxon>Eukaryota</taxon>
        <taxon>Viridiplantae</taxon>
        <taxon>Streptophyta</taxon>
        <taxon>Embryophyta</taxon>
        <taxon>Tracheophyta</taxon>
        <taxon>Spermatophyta</taxon>
        <taxon>Magnoliopsida</taxon>
        <taxon>eudicotyledons</taxon>
        <taxon>Gunneridae</taxon>
        <taxon>Pentapetalae</taxon>
        <taxon>asterids</taxon>
        <taxon>campanulids</taxon>
        <taxon>Asterales</taxon>
        <taxon>Asteraceae</taxon>
        <taxon>Cichorioideae</taxon>
        <taxon>Cichorieae</taxon>
        <taxon>Lactucinae</taxon>
        <taxon>Lactuca</taxon>
    </lineage>
</organism>
<evidence type="ECO:0000313" key="3">
    <source>
        <dbReference type="Proteomes" id="UP001177003"/>
    </source>
</evidence>
<evidence type="ECO:0000256" key="1">
    <source>
        <dbReference type="SAM" id="MobiDB-lite"/>
    </source>
</evidence>
<evidence type="ECO:0000313" key="2">
    <source>
        <dbReference type="EMBL" id="CAI9270778.1"/>
    </source>
</evidence>
<keyword evidence="3" id="KW-1185">Reference proteome</keyword>
<name>A0AA35VZW9_LACSI</name>
<dbReference type="AlphaFoldDB" id="A0AA35VZW9"/>
<accession>A0AA35VZW9</accession>